<keyword evidence="1" id="KW-0472">Membrane</keyword>
<keyword evidence="1" id="KW-1133">Transmembrane helix</keyword>
<evidence type="ECO:0000313" key="2">
    <source>
        <dbReference type="EMBL" id="QBK86630.1"/>
    </source>
</evidence>
<name>A0A481YUD0_9VIRU</name>
<evidence type="ECO:0000256" key="1">
    <source>
        <dbReference type="SAM" id="Phobius"/>
    </source>
</evidence>
<protein>
    <submittedName>
        <fullName evidence="2">Uncharacterized protein</fullName>
    </submittedName>
</protein>
<dbReference type="EMBL" id="MK500334">
    <property type="protein sequence ID" value="QBK86630.1"/>
    <property type="molecule type" value="Genomic_DNA"/>
</dbReference>
<feature type="transmembrane region" description="Helical" evidence="1">
    <location>
        <begin position="6"/>
        <end position="26"/>
    </location>
</feature>
<gene>
    <name evidence="2" type="ORF">LCMAC102_04260</name>
</gene>
<organism evidence="2">
    <name type="scientific">Marseillevirus LCMAC102</name>
    <dbReference type="NCBI Taxonomy" id="2506603"/>
    <lineage>
        <taxon>Viruses</taxon>
        <taxon>Varidnaviria</taxon>
        <taxon>Bamfordvirae</taxon>
        <taxon>Nucleocytoviricota</taxon>
        <taxon>Megaviricetes</taxon>
        <taxon>Pimascovirales</taxon>
        <taxon>Pimascovirales incertae sedis</taxon>
        <taxon>Marseilleviridae</taxon>
    </lineage>
</organism>
<sequence>MVSTFEIIFMVLLAIGLGIVIWWFVIAEKYRSYLGKYAYARGANATAAGQTVNLTCDQDKEICVYRAVQICTVPDDHNFESSPLEPIASGLGKNNAAYGNFDPDTTVDMTSKLNEQCKGKKNCAYVFTPESWPHNGSCPSGSNTQLISTYSCIPKGSMCQSY</sequence>
<keyword evidence="1" id="KW-0812">Transmembrane</keyword>
<accession>A0A481YUD0</accession>
<reference evidence="2" key="1">
    <citation type="journal article" date="2019" name="MBio">
        <title>Virus Genomes from Deep Sea Sediments Expand the Ocean Megavirome and Support Independent Origins of Viral Gigantism.</title>
        <authorList>
            <person name="Backstrom D."/>
            <person name="Yutin N."/>
            <person name="Jorgensen S.L."/>
            <person name="Dharamshi J."/>
            <person name="Homa F."/>
            <person name="Zaremba-Niedwiedzka K."/>
            <person name="Spang A."/>
            <person name="Wolf Y.I."/>
            <person name="Koonin E.V."/>
            <person name="Ettema T.J."/>
        </authorList>
    </citation>
    <scope>NUCLEOTIDE SEQUENCE</scope>
</reference>
<proteinExistence type="predicted"/>